<evidence type="ECO:0000313" key="3">
    <source>
        <dbReference type="EMBL" id="AZN43238.1"/>
    </source>
</evidence>
<dbReference type="EMBL" id="CP034437">
    <property type="protein sequence ID" value="AZN43238.1"/>
    <property type="molecule type" value="Genomic_DNA"/>
</dbReference>
<dbReference type="GO" id="GO:0019202">
    <property type="term" value="F:amino acid kinase activity"/>
    <property type="evidence" value="ECO:0007669"/>
    <property type="project" value="TreeGrafter"/>
</dbReference>
<organism evidence="3 4">
    <name type="scientific">Paenibacillus albus</name>
    <dbReference type="NCBI Taxonomy" id="2495582"/>
    <lineage>
        <taxon>Bacteria</taxon>
        <taxon>Bacillati</taxon>
        <taxon>Bacillota</taxon>
        <taxon>Bacilli</taxon>
        <taxon>Bacillales</taxon>
        <taxon>Paenibacillaceae</taxon>
        <taxon>Paenibacillus</taxon>
    </lineage>
</organism>
<dbReference type="AlphaFoldDB" id="A0A3S9ABY4"/>
<keyword evidence="3" id="KW-0808">Transferase</keyword>
<dbReference type="Gene3D" id="3.90.1200.10">
    <property type="match status" value="1"/>
</dbReference>
<dbReference type="InterPro" id="IPR002575">
    <property type="entry name" value="Aminoglycoside_PTrfase"/>
</dbReference>
<dbReference type="Proteomes" id="UP000272528">
    <property type="component" value="Chromosome"/>
</dbReference>
<dbReference type="PANTHER" id="PTHR21064:SF6">
    <property type="entry name" value="AMINOGLYCOSIDE PHOSPHOTRANSFERASE DOMAIN-CONTAINING PROTEIN"/>
    <property type="match status" value="1"/>
</dbReference>
<proteinExistence type="inferred from homology"/>
<gene>
    <name evidence="3" type="ORF">EJC50_28770</name>
</gene>
<comment type="similarity">
    <text evidence="1">Belongs to the pseudomonas-type ThrB family.</text>
</comment>
<feature type="domain" description="Aminoglycoside phosphotransferase" evidence="2">
    <location>
        <begin position="53"/>
        <end position="287"/>
    </location>
</feature>
<protein>
    <submittedName>
        <fullName evidence="3">Aminoglycoside phosphotransferase</fullName>
    </submittedName>
</protein>
<dbReference type="KEGG" id="palb:EJC50_28770"/>
<evidence type="ECO:0000256" key="1">
    <source>
        <dbReference type="ARBA" id="ARBA00038240"/>
    </source>
</evidence>
<dbReference type="InterPro" id="IPR011009">
    <property type="entry name" value="Kinase-like_dom_sf"/>
</dbReference>
<evidence type="ECO:0000259" key="2">
    <source>
        <dbReference type="Pfam" id="PF01636"/>
    </source>
</evidence>
<dbReference type="OrthoDB" id="4030632at2"/>
<name>A0A3S9ABY4_9BACL</name>
<reference evidence="4" key="1">
    <citation type="submission" date="2018-12" db="EMBL/GenBank/DDBJ databases">
        <title>Genome sequence of Peanibacillus sp.</title>
        <authorList>
            <person name="Subramani G."/>
            <person name="Srinivasan S."/>
            <person name="Kim M.K."/>
        </authorList>
    </citation>
    <scope>NUCLEOTIDE SEQUENCE [LARGE SCALE GENOMIC DNA]</scope>
    <source>
        <strain evidence="4">18JY67-1</strain>
    </source>
</reference>
<dbReference type="InterPro" id="IPR050249">
    <property type="entry name" value="Pseudomonas-type_ThrB"/>
</dbReference>
<keyword evidence="4" id="KW-1185">Reference proteome</keyword>
<sequence length="345" mass="39243">MTAPCAASYQVLGGQQATMMLLMNMWRATVDDAPAKELLLNWNHDADSLQFWRASSNYVYRFEADGGVSFWLRFVHEADNTIANIEAELHYIEYLNARGYAAAATVLSRNGRFIETIETEQGRYYGVVFEQAAGNRVQAEQLSADQLTRWGKSLAQLHLLAELYQPPPKTTARRSWEDIIRFITEVLERHPNEAAAASELSHVEKWLRALPNAAGQTGLIHYDFQLDNVFDIGEHEAYSVIDFDDAMYHWYTMDIAAALADLDDLDEAQAGHARTLFLQGYQALRPLNPDDLIEQLAGFRRFSKLYSFARLLRCTEGLELANAPDWLVGLHQKVLAWCSRMRQGF</sequence>
<evidence type="ECO:0000313" key="4">
    <source>
        <dbReference type="Proteomes" id="UP000272528"/>
    </source>
</evidence>
<accession>A0A3S9ABY4</accession>
<dbReference type="SUPFAM" id="SSF56112">
    <property type="entry name" value="Protein kinase-like (PK-like)"/>
    <property type="match status" value="1"/>
</dbReference>
<dbReference type="PANTHER" id="PTHR21064">
    <property type="entry name" value="AMINOGLYCOSIDE PHOSPHOTRANSFERASE DOMAIN-CONTAINING PROTEIN-RELATED"/>
    <property type="match status" value="1"/>
</dbReference>
<dbReference type="Pfam" id="PF01636">
    <property type="entry name" value="APH"/>
    <property type="match status" value="1"/>
</dbReference>